<protein>
    <submittedName>
        <fullName evidence="2">Similar to Putative uncharacterized hydrolase C1020.07 acc. no. O59760</fullName>
    </submittedName>
</protein>
<dbReference type="FunFam" id="1.10.150.240:FF:000001">
    <property type="entry name" value="Haloacid dehalogenase-like hydrolase domain"/>
    <property type="match status" value="1"/>
</dbReference>
<reference evidence="2 3" key="1">
    <citation type="journal article" date="2013" name="PLoS Genet.">
        <title>The genome and development-dependent transcriptomes of Pyronema confluens: a window into fungal evolution.</title>
        <authorList>
            <person name="Traeger S."/>
            <person name="Altegoer F."/>
            <person name="Freitag M."/>
            <person name="Gabaldon T."/>
            <person name="Kempken F."/>
            <person name="Kumar A."/>
            <person name="Marcet-Houben M."/>
            <person name="Poggeler S."/>
            <person name="Stajich J.E."/>
            <person name="Nowrousian M."/>
        </authorList>
    </citation>
    <scope>NUCLEOTIDE SEQUENCE [LARGE SCALE GENOMIC DNA]</scope>
    <source>
        <strain evidence="3">CBS 100304</strain>
        <tissue evidence="2">Vegetative mycelium</tissue>
    </source>
</reference>
<dbReference type="InterPro" id="IPR023214">
    <property type="entry name" value="HAD_sf"/>
</dbReference>
<keyword evidence="3" id="KW-1185">Reference proteome</keyword>
<dbReference type="Pfam" id="PF00702">
    <property type="entry name" value="Hydrolase"/>
    <property type="match status" value="1"/>
</dbReference>
<dbReference type="PANTHER" id="PTHR18901">
    <property type="entry name" value="2-DEOXYGLUCOSE-6-PHOSPHATE PHOSPHATASE 2"/>
    <property type="match status" value="1"/>
</dbReference>
<dbReference type="SUPFAM" id="SSF56784">
    <property type="entry name" value="HAD-like"/>
    <property type="match status" value="1"/>
</dbReference>
<dbReference type="AlphaFoldDB" id="U4KYM7"/>
<dbReference type="Proteomes" id="UP000018144">
    <property type="component" value="Unassembled WGS sequence"/>
</dbReference>
<accession>U4KYM7</accession>
<feature type="region of interest" description="Disordered" evidence="1">
    <location>
        <begin position="241"/>
        <end position="263"/>
    </location>
</feature>
<dbReference type="InterPro" id="IPR006439">
    <property type="entry name" value="HAD-SF_hydro_IA"/>
</dbReference>
<dbReference type="GO" id="GO:0016791">
    <property type="term" value="F:phosphatase activity"/>
    <property type="evidence" value="ECO:0007669"/>
    <property type="project" value="UniProtKB-ARBA"/>
</dbReference>
<dbReference type="Gene3D" id="3.40.50.1000">
    <property type="entry name" value="HAD superfamily/HAD-like"/>
    <property type="match status" value="1"/>
</dbReference>
<dbReference type="InterPro" id="IPR036412">
    <property type="entry name" value="HAD-like_sf"/>
</dbReference>
<name>U4KYM7_PYROM</name>
<sequence>MPSEANYPPPVRACLFDMDGLLLNTEDLYTKVTNTLLAELGRPPLTWYIKAQLQGRPVSAATKVFQDWAQLPIPLDEYLSRQKALQAQTFPSAGILPGVLELVSTLINSSPENYPQDKVHIALATSSASYNYQLKTSHLQHLFKLFPKERQVLGDDPRIRRGKPAPDIFLLALETINAGLRAEGKPEITPAECLVFEDAVPGVEAARRAGMRVVWVPHPGLLQEYSGREEQVLAGLMGEAEKDQADGRIPEEDSMGQTGMVGDGKGELRDSLVGFDYARYGILTPADE</sequence>
<dbReference type="STRING" id="1076935.U4KYM7"/>
<organism evidence="2 3">
    <name type="scientific">Pyronema omphalodes (strain CBS 100304)</name>
    <name type="common">Pyronema confluens</name>
    <dbReference type="NCBI Taxonomy" id="1076935"/>
    <lineage>
        <taxon>Eukaryota</taxon>
        <taxon>Fungi</taxon>
        <taxon>Dikarya</taxon>
        <taxon>Ascomycota</taxon>
        <taxon>Pezizomycotina</taxon>
        <taxon>Pezizomycetes</taxon>
        <taxon>Pezizales</taxon>
        <taxon>Pyronemataceae</taxon>
        <taxon>Pyronema</taxon>
    </lineage>
</organism>
<dbReference type="SFLD" id="SFLDG01129">
    <property type="entry name" value="C1.5:_HAD__Beta-PGM__Phosphata"/>
    <property type="match status" value="1"/>
</dbReference>
<proteinExistence type="predicted"/>
<dbReference type="OMA" id="IWCPHPG"/>
<dbReference type="Gene3D" id="1.10.150.240">
    <property type="entry name" value="Putative phosphatase, domain 2"/>
    <property type="match status" value="1"/>
</dbReference>
<evidence type="ECO:0000313" key="3">
    <source>
        <dbReference type="Proteomes" id="UP000018144"/>
    </source>
</evidence>
<gene>
    <name evidence="2" type="ORF">PCON_06956</name>
</gene>
<dbReference type="SFLD" id="SFLDS00003">
    <property type="entry name" value="Haloacid_Dehalogenase"/>
    <property type="match status" value="1"/>
</dbReference>
<evidence type="ECO:0000313" key="2">
    <source>
        <dbReference type="EMBL" id="CCX07367.1"/>
    </source>
</evidence>
<dbReference type="InterPro" id="IPR023198">
    <property type="entry name" value="PGP-like_dom2"/>
</dbReference>
<dbReference type="eggNOG" id="KOG2914">
    <property type="taxonomic scope" value="Eukaryota"/>
</dbReference>
<feature type="compositionally biased region" description="Basic and acidic residues" evidence="1">
    <location>
        <begin position="241"/>
        <end position="251"/>
    </location>
</feature>
<dbReference type="EMBL" id="HF935349">
    <property type="protein sequence ID" value="CCX07367.1"/>
    <property type="molecule type" value="Genomic_DNA"/>
</dbReference>
<dbReference type="OrthoDB" id="40579at2759"/>
<dbReference type="NCBIfam" id="TIGR01509">
    <property type="entry name" value="HAD-SF-IA-v3"/>
    <property type="match status" value="1"/>
</dbReference>
<keyword evidence="2" id="KW-0378">Hydrolase</keyword>
<dbReference type="PANTHER" id="PTHR18901:SF38">
    <property type="entry name" value="PSEUDOURIDINE-5'-PHOSPHATASE"/>
    <property type="match status" value="1"/>
</dbReference>
<evidence type="ECO:0000256" key="1">
    <source>
        <dbReference type="SAM" id="MobiDB-lite"/>
    </source>
</evidence>